<dbReference type="Proteomes" id="UP001190700">
    <property type="component" value="Unassembled WGS sequence"/>
</dbReference>
<comment type="caution">
    <text evidence="2">The sequence shown here is derived from an EMBL/GenBank/DDBJ whole genome shotgun (WGS) entry which is preliminary data.</text>
</comment>
<feature type="compositionally biased region" description="Acidic residues" evidence="1">
    <location>
        <begin position="506"/>
        <end position="519"/>
    </location>
</feature>
<name>A0AAE0LKK1_9CHLO</name>
<evidence type="ECO:0000313" key="2">
    <source>
        <dbReference type="EMBL" id="KAK3288602.1"/>
    </source>
</evidence>
<evidence type="ECO:0008006" key="4">
    <source>
        <dbReference type="Google" id="ProtNLM"/>
    </source>
</evidence>
<dbReference type="EMBL" id="LGRX02000431">
    <property type="protein sequence ID" value="KAK3288602.1"/>
    <property type="molecule type" value="Genomic_DNA"/>
</dbReference>
<dbReference type="Pfam" id="PF17784">
    <property type="entry name" value="Sulfotransfer_4"/>
    <property type="match status" value="1"/>
</dbReference>
<dbReference type="SUPFAM" id="SSF52540">
    <property type="entry name" value="P-loop containing nucleoside triphosphate hydrolases"/>
    <property type="match status" value="1"/>
</dbReference>
<dbReference type="InterPro" id="IPR040632">
    <property type="entry name" value="Sulfotransfer_4"/>
</dbReference>
<proteinExistence type="predicted"/>
<protein>
    <recommendedName>
        <fullName evidence="4">Sulfotransferase</fullName>
    </recommendedName>
</protein>
<feature type="region of interest" description="Disordered" evidence="1">
    <location>
        <begin position="412"/>
        <end position="539"/>
    </location>
</feature>
<feature type="region of interest" description="Disordered" evidence="1">
    <location>
        <begin position="249"/>
        <end position="273"/>
    </location>
</feature>
<accession>A0AAE0LKK1</accession>
<evidence type="ECO:0000313" key="3">
    <source>
        <dbReference type="Proteomes" id="UP001190700"/>
    </source>
</evidence>
<dbReference type="PANTHER" id="PTHR36978:SF4">
    <property type="entry name" value="P-LOOP CONTAINING NUCLEOSIDE TRIPHOSPHATE HYDROLASE PROTEIN"/>
    <property type="match status" value="1"/>
</dbReference>
<keyword evidence="3" id="KW-1185">Reference proteome</keyword>
<organism evidence="2 3">
    <name type="scientific">Cymbomonas tetramitiformis</name>
    <dbReference type="NCBI Taxonomy" id="36881"/>
    <lineage>
        <taxon>Eukaryota</taxon>
        <taxon>Viridiplantae</taxon>
        <taxon>Chlorophyta</taxon>
        <taxon>Pyramimonadophyceae</taxon>
        <taxon>Pyramimonadales</taxon>
        <taxon>Pyramimonadaceae</taxon>
        <taxon>Cymbomonas</taxon>
    </lineage>
</organism>
<evidence type="ECO:0000256" key="1">
    <source>
        <dbReference type="SAM" id="MobiDB-lite"/>
    </source>
</evidence>
<dbReference type="PANTHER" id="PTHR36978">
    <property type="entry name" value="P-LOOP CONTAINING NUCLEOTIDE TRIPHOSPHATE HYDROLASE"/>
    <property type="match status" value="1"/>
</dbReference>
<feature type="compositionally biased region" description="Acidic residues" evidence="1">
    <location>
        <begin position="465"/>
        <end position="495"/>
    </location>
</feature>
<dbReference type="InterPro" id="IPR027417">
    <property type="entry name" value="P-loop_NTPase"/>
</dbReference>
<reference evidence="2 3" key="1">
    <citation type="journal article" date="2015" name="Genome Biol. Evol.">
        <title>Comparative Genomics of a Bacterivorous Green Alga Reveals Evolutionary Causalities and Consequences of Phago-Mixotrophic Mode of Nutrition.</title>
        <authorList>
            <person name="Burns J.A."/>
            <person name="Paasch A."/>
            <person name="Narechania A."/>
            <person name="Kim E."/>
        </authorList>
    </citation>
    <scope>NUCLEOTIDE SEQUENCE [LARGE SCALE GENOMIC DNA]</scope>
    <source>
        <strain evidence="2 3">PLY_AMNH</strain>
    </source>
</reference>
<dbReference type="AlphaFoldDB" id="A0AAE0LKK1"/>
<feature type="compositionally biased region" description="Basic and acidic residues" evidence="1">
    <location>
        <begin position="434"/>
        <end position="453"/>
    </location>
</feature>
<sequence>MPLNVIGAGCGRTGTTSLKAALEILYGGECHHMDTIKAGHFDQCPVFEKFWEQQQAGGPIDFGNFYEDYTSAIDFPSSFFYKELLEKYPNAKVVLTVRDSNKWYKSTLDTLYYSKQKLFHLWITKFGNMLLFKSMLMKLIWNGHYESKFEDKAFAIQRYEKWNAEVKATLPAEKLLVFEVAQGWEPLCKFLGKPIPDVPFPNVNDSKSFIEEIDFAANMSWWFGMCGLAQFACGRYAKPADVQPANLGKPAVGLDRDQGEKIPAPVAPEKQGKEKKSSFVWPLADDSTLVLGSFVAVHRIRSKSVTPFPEEFASSLLDYDNDRFELCYGVVEGVPGGSSVNIAKGGNIPKDVVEVLLKFGVKPSPHDEKGEPGDHHDRILAMHEQSITKMPVSNVKLSKNAYKAFAGMKVQSAKEASERSTASHAAKESRKKVAKEMLVKAKRKADGGDEAEKKKRKKGKAAVTEEAEEAEEAEEVVEDMEGDVSGDGGDGDENVDGGSDGKGGEEEADEDAQDEEGAQEGEASGSGGGSEAGGSEATA</sequence>
<gene>
    <name evidence="2" type="ORF">CYMTET_3938</name>
</gene>
<dbReference type="Gene3D" id="3.40.50.300">
    <property type="entry name" value="P-loop containing nucleotide triphosphate hydrolases"/>
    <property type="match status" value="1"/>
</dbReference>